<dbReference type="PANTHER" id="PTHR42859:SF17">
    <property type="entry name" value="ELECTRON TRANSPORT PROTEIN HYDN-RELATED"/>
    <property type="match status" value="1"/>
</dbReference>
<evidence type="ECO:0000256" key="1">
    <source>
        <dbReference type="ARBA" id="ARBA00004418"/>
    </source>
</evidence>
<evidence type="ECO:0000256" key="8">
    <source>
        <dbReference type="SAM" id="MobiDB-lite"/>
    </source>
</evidence>
<accession>A0A238Z5Y8</accession>
<evidence type="ECO:0000256" key="5">
    <source>
        <dbReference type="ARBA" id="ARBA00022737"/>
    </source>
</evidence>
<feature type="domain" description="4Fe-4S ferredoxin-type" evidence="9">
    <location>
        <begin position="154"/>
        <end position="183"/>
    </location>
</feature>
<keyword evidence="5" id="KW-0677">Repeat</keyword>
<organism evidence="10 11">
    <name type="scientific">Humidesulfovibrio mexicanus</name>
    <dbReference type="NCBI Taxonomy" id="147047"/>
    <lineage>
        <taxon>Bacteria</taxon>
        <taxon>Pseudomonadati</taxon>
        <taxon>Thermodesulfobacteriota</taxon>
        <taxon>Desulfovibrionia</taxon>
        <taxon>Desulfovibrionales</taxon>
        <taxon>Desulfovibrionaceae</taxon>
        <taxon>Humidesulfovibrio</taxon>
    </lineage>
</organism>
<keyword evidence="11" id="KW-1185">Reference proteome</keyword>
<dbReference type="OrthoDB" id="9789030at2"/>
<gene>
    <name evidence="10" type="ORF">SAMN04488503_1257</name>
</gene>
<feature type="domain" description="4Fe-4S ferredoxin-type" evidence="9">
    <location>
        <begin position="62"/>
        <end position="81"/>
    </location>
</feature>
<sequence length="252" mass="26409">MSPGKPPDVIELAAKSTGLDDALSRRGFLVFSACAVSSLAALGLCEAFAANPPLVVLDNATGMILADPSRCVGCQRCELACTEFNEGLAQPSLARIKITRSLNFGPAGPTGGPDMHGTWGDGLVVQGVCRQCPHPVPCATACPENAIVSDPRTGARVVDTERCVGCRLCQQACPWDMMSFNEERQKASKCFLCNGKPKCVEACPSGALRFAPWRDITGEAPPTAGPQAARPTAKAKARVGNHAPAAKNPTHR</sequence>
<keyword evidence="4" id="KW-0479">Metal-binding</keyword>
<evidence type="ECO:0000256" key="3">
    <source>
        <dbReference type="ARBA" id="ARBA00022485"/>
    </source>
</evidence>
<dbReference type="AlphaFoldDB" id="A0A238Z5Y8"/>
<dbReference type="PROSITE" id="PS51318">
    <property type="entry name" value="TAT"/>
    <property type="match status" value="1"/>
</dbReference>
<dbReference type="InterPro" id="IPR019546">
    <property type="entry name" value="TAT_signal_bac_arc"/>
</dbReference>
<keyword evidence="3" id="KW-0004">4Fe-4S</keyword>
<dbReference type="GO" id="GO:0042597">
    <property type="term" value="C:periplasmic space"/>
    <property type="evidence" value="ECO:0007669"/>
    <property type="project" value="UniProtKB-SubCell"/>
</dbReference>
<dbReference type="GO" id="GO:0046872">
    <property type="term" value="F:metal ion binding"/>
    <property type="evidence" value="ECO:0007669"/>
    <property type="project" value="UniProtKB-KW"/>
</dbReference>
<keyword evidence="7" id="KW-0411">Iron-sulfur</keyword>
<feature type="region of interest" description="Disordered" evidence="8">
    <location>
        <begin position="216"/>
        <end position="252"/>
    </location>
</feature>
<reference evidence="10 11" key="1">
    <citation type="submission" date="2017-06" db="EMBL/GenBank/DDBJ databases">
        <authorList>
            <person name="Kim H.J."/>
            <person name="Triplett B.A."/>
        </authorList>
    </citation>
    <scope>NUCLEOTIDE SEQUENCE [LARGE SCALE GENOMIC DNA]</scope>
    <source>
        <strain evidence="10 11">DSM 13116</strain>
    </source>
</reference>
<dbReference type="Gene3D" id="3.30.70.20">
    <property type="match status" value="2"/>
</dbReference>
<comment type="subunit">
    <text evidence="2">Heterodimer of a large and a small subunit.</text>
</comment>
<evidence type="ECO:0000259" key="9">
    <source>
        <dbReference type="PROSITE" id="PS51379"/>
    </source>
</evidence>
<dbReference type="EMBL" id="FZOC01000002">
    <property type="protein sequence ID" value="SNR78429.1"/>
    <property type="molecule type" value="Genomic_DNA"/>
</dbReference>
<dbReference type="InterPro" id="IPR050294">
    <property type="entry name" value="RnfB_subfamily"/>
</dbReference>
<evidence type="ECO:0000256" key="7">
    <source>
        <dbReference type="ARBA" id="ARBA00023014"/>
    </source>
</evidence>
<dbReference type="InterPro" id="IPR017900">
    <property type="entry name" value="4Fe4S_Fe_S_CS"/>
</dbReference>
<dbReference type="RefSeq" id="WP_089272831.1">
    <property type="nucleotide sequence ID" value="NZ_FZOC01000002.1"/>
</dbReference>
<dbReference type="GO" id="GO:0051539">
    <property type="term" value="F:4 iron, 4 sulfur cluster binding"/>
    <property type="evidence" value="ECO:0007669"/>
    <property type="project" value="UniProtKB-KW"/>
</dbReference>
<dbReference type="Proteomes" id="UP000198324">
    <property type="component" value="Unassembled WGS sequence"/>
</dbReference>
<dbReference type="SUPFAM" id="SSF54862">
    <property type="entry name" value="4Fe-4S ferredoxins"/>
    <property type="match status" value="1"/>
</dbReference>
<dbReference type="PANTHER" id="PTHR42859">
    <property type="entry name" value="OXIDOREDUCTASE"/>
    <property type="match status" value="1"/>
</dbReference>
<dbReference type="Pfam" id="PF12800">
    <property type="entry name" value="Fer4_4"/>
    <property type="match status" value="1"/>
</dbReference>
<keyword evidence="6" id="KW-0408">Iron</keyword>
<protein>
    <submittedName>
        <fullName evidence="10">Tat (Twin-arginine translocation) pathway signal sequence</fullName>
    </submittedName>
</protein>
<dbReference type="Pfam" id="PF13247">
    <property type="entry name" value="Fer4_11"/>
    <property type="match status" value="1"/>
</dbReference>
<evidence type="ECO:0000313" key="10">
    <source>
        <dbReference type="EMBL" id="SNR78429.1"/>
    </source>
</evidence>
<dbReference type="PROSITE" id="PS51379">
    <property type="entry name" value="4FE4S_FER_2"/>
    <property type="match status" value="3"/>
</dbReference>
<dbReference type="InterPro" id="IPR006311">
    <property type="entry name" value="TAT_signal"/>
</dbReference>
<comment type="subcellular location">
    <subcellularLocation>
        <location evidence="1">Periplasm</location>
    </subcellularLocation>
</comment>
<dbReference type="CDD" id="cd10550">
    <property type="entry name" value="DMSOR_beta_like"/>
    <property type="match status" value="1"/>
</dbReference>
<dbReference type="PROSITE" id="PS00198">
    <property type="entry name" value="4FE4S_FER_1"/>
    <property type="match status" value="1"/>
</dbReference>
<evidence type="ECO:0000256" key="6">
    <source>
        <dbReference type="ARBA" id="ARBA00023004"/>
    </source>
</evidence>
<evidence type="ECO:0000313" key="11">
    <source>
        <dbReference type="Proteomes" id="UP000198324"/>
    </source>
</evidence>
<proteinExistence type="predicted"/>
<feature type="domain" description="4Fe-4S ferredoxin-type" evidence="9">
    <location>
        <begin position="187"/>
        <end position="213"/>
    </location>
</feature>
<evidence type="ECO:0000256" key="4">
    <source>
        <dbReference type="ARBA" id="ARBA00022723"/>
    </source>
</evidence>
<name>A0A238Z5Y8_9BACT</name>
<dbReference type="NCBIfam" id="TIGR01409">
    <property type="entry name" value="TAT_signal_seq"/>
    <property type="match status" value="1"/>
</dbReference>
<dbReference type="InterPro" id="IPR017896">
    <property type="entry name" value="4Fe4S_Fe-S-bd"/>
</dbReference>
<evidence type="ECO:0000256" key="2">
    <source>
        <dbReference type="ARBA" id="ARBA00011771"/>
    </source>
</evidence>